<feature type="transmembrane region" description="Helical" evidence="6">
    <location>
        <begin position="6"/>
        <end position="24"/>
    </location>
</feature>
<name>A0A369M749_9ACTN</name>
<keyword evidence="2" id="KW-1003">Cell membrane</keyword>
<keyword evidence="3 6" id="KW-0812">Transmembrane</keyword>
<comment type="subcellular location">
    <subcellularLocation>
        <location evidence="1">Cell membrane</location>
        <topology evidence="1">Multi-pass membrane protein</topology>
    </subcellularLocation>
</comment>
<protein>
    <submittedName>
        <fullName evidence="8">Type II secretion system protein</fullName>
    </submittedName>
</protein>
<dbReference type="OrthoDB" id="3173358at2"/>
<evidence type="ECO:0000256" key="6">
    <source>
        <dbReference type="SAM" id="Phobius"/>
    </source>
</evidence>
<dbReference type="PANTHER" id="PTHR35007:SF1">
    <property type="entry name" value="PILUS ASSEMBLY PROTEIN"/>
    <property type="match status" value="1"/>
</dbReference>
<evidence type="ECO:0000259" key="7">
    <source>
        <dbReference type="Pfam" id="PF00482"/>
    </source>
</evidence>
<sequence>MDARMLLGGLSVGLAFASAALLASGARVAVPRRRDAAGLARGAEDAPRAGRLAWRLRNGFAAANPVAGRLLASTRVRRLVDEAVRLLAERRYVTTDRALLSCAVAACAALAVAAFAATRSAAGALAVAACALAVAAGYVRAASDRSRDAARDAVPDVLRSMGTCFDAGLTLQQTLVQVAGETGGPLRSLFAHAAHVLDTGGSATEALAGLRQGSGASELAFVAVALDVQHQTGGSMRQVLDAARDSVEGELSLRRALKVQTAQAKLSAQVVSVMPFALVAVFSLVSEDFLAPFFASASGWALLALALGMQAAGVGMVRRVLAVGAAS</sequence>
<evidence type="ECO:0000313" key="8">
    <source>
        <dbReference type="EMBL" id="RDB67262.1"/>
    </source>
</evidence>
<dbReference type="Proteomes" id="UP000254000">
    <property type="component" value="Unassembled WGS sequence"/>
</dbReference>
<dbReference type="Gene3D" id="1.20.81.30">
    <property type="entry name" value="Type II secretion system (T2SS), domain F"/>
    <property type="match status" value="1"/>
</dbReference>
<dbReference type="GO" id="GO:0005886">
    <property type="term" value="C:plasma membrane"/>
    <property type="evidence" value="ECO:0007669"/>
    <property type="project" value="UniProtKB-SubCell"/>
</dbReference>
<organism evidence="8 9">
    <name type="scientific">Gordonibacter pamelaeae</name>
    <dbReference type="NCBI Taxonomy" id="471189"/>
    <lineage>
        <taxon>Bacteria</taxon>
        <taxon>Bacillati</taxon>
        <taxon>Actinomycetota</taxon>
        <taxon>Coriobacteriia</taxon>
        <taxon>Eggerthellales</taxon>
        <taxon>Eggerthellaceae</taxon>
        <taxon>Gordonibacter</taxon>
    </lineage>
</organism>
<evidence type="ECO:0000256" key="3">
    <source>
        <dbReference type="ARBA" id="ARBA00022692"/>
    </source>
</evidence>
<feature type="domain" description="Type II secretion system protein GspF" evidence="7">
    <location>
        <begin position="158"/>
        <end position="282"/>
    </location>
</feature>
<evidence type="ECO:0000256" key="4">
    <source>
        <dbReference type="ARBA" id="ARBA00022989"/>
    </source>
</evidence>
<proteinExistence type="predicted"/>
<dbReference type="RefSeq" id="WP_114568234.1">
    <property type="nucleotide sequence ID" value="NZ_CABMMS010000001.1"/>
</dbReference>
<evidence type="ECO:0000313" key="9">
    <source>
        <dbReference type="Proteomes" id="UP000254000"/>
    </source>
</evidence>
<evidence type="ECO:0000256" key="1">
    <source>
        <dbReference type="ARBA" id="ARBA00004651"/>
    </source>
</evidence>
<gene>
    <name evidence="8" type="ORF">C1877_02160</name>
</gene>
<dbReference type="Pfam" id="PF00482">
    <property type="entry name" value="T2SSF"/>
    <property type="match status" value="1"/>
</dbReference>
<dbReference type="PANTHER" id="PTHR35007">
    <property type="entry name" value="INTEGRAL MEMBRANE PROTEIN-RELATED"/>
    <property type="match status" value="1"/>
</dbReference>
<comment type="caution">
    <text evidence="8">The sequence shown here is derived from an EMBL/GenBank/DDBJ whole genome shotgun (WGS) entry which is preliminary data.</text>
</comment>
<reference evidence="8 9" key="1">
    <citation type="journal article" date="2018" name="Elife">
        <title>Discovery and characterization of a prevalent human gut bacterial enzyme sufficient for the inactivation of a family of plant toxins.</title>
        <authorList>
            <person name="Koppel N."/>
            <person name="Bisanz J.E."/>
            <person name="Pandelia M.E."/>
            <person name="Turnbaugh P.J."/>
            <person name="Balskus E.P."/>
        </authorList>
    </citation>
    <scope>NUCLEOTIDE SEQUENCE [LARGE SCALE GENOMIC DNA]</scope>
    <source>
        <strain evidence="8 9">3C</strain>
    </source>
</reference>
<dbReference type="InterPro" id="IPR018076">
    <property type="entry name" value="T2SS_GspF_dom"/>
</dbReference>
<evidence type="ECO:0000256" key="2">
    <source>
        <dbReference type="ARBA" id="ARBA00022475"/>
    </source>
</evidence>
<feature type="transmembrane region" description="Helical" evidence="6">
    <location>
        <begin position="264"/>
        <end position="283"/>
    </location>
</feature>
<keyword evidence="9" id="KW-1185">Reference proteome</keyword>
<feature type="transmembrane region" description="Helical" evidence="6">
    <location>
        <begin position="122"/>
        <end position="141"/>
    </location>
</feature>
<evidence type="ECO:0000256" key="5">
    <source>
        <dbReference type="ARBA" id="ARBA00023136"/>
    </source>
</evidence>
<keyword evidence="4 6" id="KW-1133">Transmembrane helix</keyword>
<feature type="transmembrane region" description="Helical" evidence="6">
    <location>
        <begin position="98"/>
        <end position="116"/>
    </location>
</feature>
<dbReference type="InterPro" id="IPR042094">
    <property type="entry name" value="T2SS_GspF_sf"/>
</dbReference>
<dbReference type="AlphaFoldDB" id="A0A369M749"/>
<dbReference type="GeneID" id="78358518"/>
<dbReference type="EMBL" id="PPTS01000001">
    <property type="protein sequence ID" value="RDB67262.1"/>
    <property type="molecule type" value="Genomic_DNA"/>
</dbReference>
<accession>A0A369M749</accession>
<keyword evidence="5 6" id="KW-0472">Membrane</keyword>